<evidence type="ECO:0000313" key="3">
    <source>
        <dbReference type="Proteomes" id="UP000461595"/>
    </source>
</evidence>
<keyword evidence="1" id="KW-0812">Transmembrane</keyword>
<comment type="caution">
    <text evidence="2">The sequence shown here is derived from an EMBL/GenBank/DDBJ whole genome shotgun (WGS) entry which is preliminary data.</text>
</comment>
<dbReference type="RefSeq" id="WP_160333306.1">
    <property type="nucleotide sequence ID" value="NZ_WSRS01000084.1"/>
</dbReference>
<evidence type="ECO:0000313" key="2">
    <source>
        <dbReference type="EMBL" id="MVX59539.1"/>
    </source>
</evidence>
<gene>
    <name evidence="2" type="ORF">E5983_07830</name>
</gene>
<dbReference type="Proteomes" id="UP000461595">
    <property type="component" value="Unassembled WGS sequence"/>
</dbReference>
<dbReference type="AlphaFoldDB" id="A0A7X3GB43"/>
<organism evidence="2 3">
    <name type="scientific">Streptococcus danieliae</name>
    <dbReference type="NCBI Taxonomy" id="747656"/>
    <lineage>
        <taxon>Bacteria</taxon>
        <taxon>Bacillati</taxon>
        <taxon>Bacillota</taxon>
        <taxon>Bacilli</taxon>
        <taxon>Lactobacillales</taxon>
        <taxon>Streptococcaceae</taxon>
        <taxon>Streptococcus</taxon>
    </lineage>
</organism>
<dbReference type="EMBL" id="WSRS01000084">
    <property type="protein sequence ID" value="MVX59539.1"/>
    <property type="molecule type" value="Genomic_DNA"/>
</dbReference>
<proteinExistence type="predicted"/>
<keyword evidence="1" id="KW-0472">Membrane</keyword>
<feature type="transmembrane region" description="Helical" evidence="1">
    <location>
        <begin position="17"/>
        <end position="40"/>
    </location>
</feature>
<name>A0A7X3GB43_9STRE</name>
<reference evidence="2 3" key="1">
    <citation type="submission" date="2019-12" db="EMBL/GenBank/DDBJ databases">
        <title>Microbes associate with the intestines of laboratory mice.</title>
        <authorList>
            <person name="Navarre W."/>
            <person name="Wong E."/>
        </authorList>
    </citation>
    <scope>NUCLEOTIDE SEQUENCE [LARGE SCALE GENOMIC DNA]</scope>
    <source>
        <strain evidence="2 3">NM51_B2-22</strain>
    </source>
</reference>
<protein>
    <submittedName>
        <fullName evidence="2">Uncharacterized protein</fullName>
    </submittedName>
</protein>
<sequence length="71" mass="8119">MSVVISSGFLIAAVLNFFYGGSVLKTLLSVLILAISWTYFEDRRRTGKPVHYSHHLLRLLFHCSLIYFLSV</sequence>
<accession>A0A7X3GB43</accession>
<keyword evidence="1" id="KW-1133">Transmembrane helix</keyword>
<evidence type="ECO:0000256" key="1">
    <source>
        <dbReference type="SAM" id="Phobius"/>
    </source>
</evidence>